<accession>A0A2Z4Y3F2</accession>
<name>A0A2Z4Y3F2_SUMC1</name>
<dbReference type="NCBIfam" id="NF001696">
    <property type="entry name" value="PRK00451.1"/>
    <property type="match status" value="1"/>
</dbReference>
<dbReference type="Gene3D" id="3.90.1150.10">
    <property type="entry name" value="Aspartate Aminotransferase, domain 1"/>
    <property type="match status" value="1"/>
</dbReference>
<dbReference type="InterPro" id="IPR023010">
    <property type="entry name" value="GcvPA"/>
</dbReference>
<dbReference type="GO" id="GO:0019464">
    <property type="term" value="P:glycine decarboxylation via glycine cleavage system"/>
    <property type="evidence" value="ECO:0007669"/>
    <property type="project" value="UniProtKB-UniRule"/>
</dbReference>
<dbReference type="Gene3D" id="3.40.640.10">
    <property type="entry name" value="Type I PLP-dependent aspartate aminotransferase-like (Major domain)"/>
    <property type="match status" value="1"/>
</dbReference>
<dbReference type="InterPro" id="IPR049315">
    <property type="entry name" value="GDC-P_N"/>
</dbReference>
<evidence type="ECO:0000313" key="6">
    <source>
        <dbReference type="EMBL" id="AXA35446.1"/>
    </source>
</evidence>
<comment type="subunit">
    <text evidence="4">The glycine cleavage system is composed of four proteins: P, T, L and H. In this organism, the P 'protein' is a heterodimer of two subunits.</text>
</comment>
<dbReference type="InterPro" id="IPR015422">
    <property type="entry name" value="PyrdxlP-dep_Trfase_small"/>
</dbReference>
<dbReference type="CDD" id="cd00613">
    <property type="entry name" value="GDC-P"/>
    <property type="match status" value="1"/>
</dbReference>
<proteinExistence type="inferred from homology"/>
<dbReference type="InterPro" id="IPR020581">
    <property type="entry name" value="GDC_P"/>
</dbReference>
<evidence type="ECO:0000313" key="7">
    <source>
        <dbReference type="Proteomes" id="UP000262583"/>
    </source>
</evidence>
<dbReference type="PANTHER" id="PTHR42806">
    <property type="entry name" value="GLYCINE CLEAVAGE SYSTEM P-PROTEIN"/>
    <property type="match status" value="1"/>
</dbReference>
<dbReference type="GO" id="GO:0004375">
    <property type="term" value="F:glycine dehydrogenase (decarboxylating) activity"/>
    <property type="evidence" value="ECO:0007669"/>
    <property type="project" value="UniProtKB-EC"/>
</dbReference>
<dbReference type="Proteomes" id="UP000262583">
    <property type="component" value="Chromosome"/>
</dbReference>
<dbReference type="EMBL" id="CP030759">
    <property type="protein sequence ID" value="AXA35446.1"/>
    <property type="molecule type" value="Genomic_DNA"/>
</dbReference>
<comment type="function">
    <text evidence="1 4">The glycine cleavage system catalyzes the degradation of glycine. The P protein binds the alpha-amino group of glycine through its pyridoxal phosphate cofactor; CO(2) is released and the remaining methylamine moiety is then transferred to the lipoamide cofactor of the H protein.</text>
</comment>
<dbReference type="InterPro" id="IPR015421">
    <property type="entry name" value="PyrdxlP-dep_Trfase_major"/>
</dbReference>
<dbReference type="AlphaFoldDB" id="A0A2Z4Y3F2"/>
<keyword evidence="2 4" id="KW-0560">Oxidoreductase</keyword>
<dbReference type="InterPro" id="IPR015424">
    <property type="entry name" value="PyrdxlP-dep_Trfase"/>
</dbReference>
<evidence type="ECO:0000256" key="3">
    <source>
        <dbReference type="ARBA" id="ARBA00049026"/>
    </source>
</evidence>
<reference evidence="6 7" key="1">
    <citation type="submission" date="2018-05" db="EMBL/GenBank/DDBJ databases">
        <title>A metagenomic window into the 2 km-deep terrestrial subsurface aquifer revealed taxonomically and functionally diverse microbial community comprising novel uncultured bacterial lineages.</title>
        <authorList>
            <person name="Kadnikov V.V."/>
            <person name="Mardanov A.V."/>
            <person name="Beletsky A.V."/>
            <person name="Banks D."/>
            <person name="Pimenov N.V."/>
            <person name="Frank Y.A."/>
            <person name="Karnachuk O.V."/>
            <person name="Ravin N.V."/>
        </authorList>
    </citation>
    <scope>NUCLEOTIDE SEQUENCE [LARGE SCALE GENOMIC DNA]</scope>
    <source>
        <strain evidence="6">BY</strain>
    </source>
</reference>
<sequence>MKRNPYVQNTEQQTHEMLSTVGVASIEELFREQVPAELLQGATFQLPPPLHEMDLLREVRSIASQNTTLRQALSFLGGGIYEHFIPAALEPIVNRSEFVTSYTPYQPEASQGTLQVFFEYQTLMARLFQMDVSNASLYDGASALGEAVLLAIGVKPDRREIVIPETLHPHYRELVTTYLRWFDVEVRVVPMDHGRTSLAAVDAMCSERTAAVVVQQPNYLGCLEEVFEISRIAKGSGAMLIAVADPISLGLLAPPGAYDADVAVGEGQPLGMRPAFGGETLGIFTCRNEYVRRMPGRLVGLTTDRQGRRGYVLTLQTREQHIRREKATSNICTNHAHNALRATVYLALLGPQGLRWVARRCARNLNYFRTLLRNVSPSAEAFPDVPCFKEVVVRTKIPAREVVKQLASRNIFAGVALDHLGEHFQYDLLIAVTELRTDPEIERFVAALQEFV</sequence>
<dbReference type="HAMAP" id="MF_00712">
    <property type="entry name" value="GcvPA"/>
    <property type="match status" value="1"/>
</dbReference>
<feature type="domain" description="Glycine cleavage system P-protein N-terminal" evidence="5">
    <location>
        <begin position="6"/>
        <end position="446"/>
    </location>
</feature>
<gene>
    <name evidence="4" type="primary">gcvPA</name>
    <name evidence="6" type="ORF">BRCON_0669</name>
</gene>
<evidence type="ECO:0000256" key="4">
    <source>
        <dbReference type="HAMAP-Rule" id="MF_00712"/>
    </source>
</evidence>
<organism evidence="6 7">
    <name type="scientific">Sumerlaea chitinivorans</name>
    <dbReference type="NCBI Taxonomy" id="2250252"/>
    <lineage>
        <taxon>Bacteria</taxon>
        <taxon>Candidatus Sumerlaeota</taxon>
        <taxon>Candidatus Sumerlaeia</taxon>
        <taxon>Candidatus Sumerlaeales</taxon>
        <taxon>Candidatus Sumerlaeaceae</taxon>
        <taxon>Candidatus Sumerlaea</taxon>
    </lineage>
</organism>
<dbReference type="PIRSF" id="PIRSF006815">
    <property type="entry name" value="GcvPA"/>
    <property type="match status" value="1"/>
</dbReference>
<evidence type="ECO:0000256" key="2">
    <source>
        <dbReference type="ARBA" id="ARBA00023002"/>
    </source>
</evidence>
<dbReference type="PANTHER" id="PTHR42806:SF1">
    <property type="entry name" value="GLYCINE DEHYDROGENASE (DECARBOXYLATING)"/>
    <property type="match status" value="1"/>
</dbReference>
<protein>
    <recommendedName>
        <fullName evidence="4">Probable glycine dehydrogenase (decarboxylating) subunit 1</fullName>
        <ecNumber evidence="4">1.4.4.2</ecNumber>
    </recommendedName>
    <alternativeName>
        <fullName evidence="4">Glycine cleavage system P-protein subunit 1</fullName>
    </alternativeName>
    <alternativeName>
        <fullName evidence="4">Glycine decarboxylase subunit 1</fullName>
    </alternativeName>
    <alternativeName>
        <fullName evidence="4">Glycine dehydrogenase (aminomethyl-transferring) subunit 1</fullName>
    </alternativeName>
</protein>
<evidence type="ECO:0000259" key="5">
    <source>
        <dbReference type="Pfam" id="PF02347"/>
    </source>
</evidence>
<comment type="catalytic activity">
    <reaction evidence="3 4">
        <text>N(6)-[(R)-lipoyl]-L-lysyl-[glycine-cleavage complex H protein] + glycine + H(+) = N(6)-[(R)-S(8)-aminomethyldihydrolipoyl]-L-lysyl-[glycine-cleavage complex H protein] + CO2</text>
        <dbReference type="Rhea" id="RHEA:24304"/>
        <dbReference type="Rhea" id="RHEA-COMP:10494"/>
        <dbReference type="Rhea" id="RHEA-COMP:10495"/>
        <dbReference type="ChEBI" id="CHEBI:15378"/>
        <dbReference type="ChEBI" id="CHEBI:16526"/>
        <dbReference type="ChEBI" id="CHEBI:57305"/>
        <dbReference type="ChEBI" id="CHEBI:83099"/>
        <dbReference type="ChEBI" id="CHEBI:83143"/>
        <dbReference type="EC" id="1.4.4.2"/>
    </reaction>
</comment>
<dbReference type="EC" id="1.4.4.2" evidence="4"/>
<dbReference type="Pfam" id="PF02347">
    <property type="entry name" value="GDC-P"/>
    <property type="match status" value="1"/>
</dbReference>
<comment type="similarity">
    <text evidence="4">Belongs to the GcvP family. N-terminal subunit subfamily.</text>
</comment>
<evidence type="ECO:0000256" key="1">
    <source>
        <dbReference type="ARBA" id="ARBA00003788"/>
    </source>
</evidence>
<dbReference type="SUPFAM" id="SSF53383">
    <property type="entry name" value="PLP-dependent transferases"/>
    <property type="match status" value="1"/>
</dbReference>
<dbReference type="KEGG" id="schv:BRCON_0669"/>
<dbReference type="GO" id="GO:0009116">
    <property type="term" value="P:nucleoside metabolic process"/>
    <property type="evidence" value="ECO:0007669"/>
    <property type="project" value="InterPro"/>
</dbReference>